<reference evidence="6" key="1">
    <citation type="submission" date="2017-08" db="EMBL/GenBank/DDBJ databases">
        <authorList>
            <person name="Varghese N."/>
            <person name="Submissions S."/>
        </authorList>
    </citation>
    <scope>NUCLEOTIDE SEQUENCE [LARGE SCALE GENOMIC DNA]</scope>
    <source>
        <strain evidence="6">KCTC 23107</strain>
    </source>
</reference>
<name>A0A286I2S7_9HYPH</name>
<dbReference type="SUPFAM" id="SSF53756">
    <property type="entry name" value="UDP-Glycosyltransferase/glycogen phosphorylase"/>
    <property type="match status" value="1"/>
</dbReference>
<keyword evidence="6" id="KW-1185">Reference proteome</keyword>
<organism evidence="5 6">
    <name type="scientific">Hoeflea halophila</name>
    <dbReference type="NCBI Taxonomy" id="714899"/>
    <lineage>
        <taxon>Bacteria</taxon>
        <taxon>Pseudomonadati</taxon>
        <taxon>Pseudomonadota</taxon>
        <taxon>Alphaproteobacteria</taxon>
        <taxon>Hyphomicrobiales</taxon>
        <taxon>Rhizobiaceae</taxon>
        <taxon>Hoeflea</taxon>
    </lineage>
</organism>
<evidence type="ECO:0000259" key="4">
    <source>
        <dbReference type="Pfam" id="PF13439"/>
    </source>
</evidence>
<dbReference type="PANTHER" id="PTHR12526">
    <property type="entry name" value="GLYCOSYLTRANSFERASE"/>
    <property type="match status" value="1"/>
</dbReference>
<accession>A0A286I2S7</accession>
<protein>
    <submittedName>
        <fullName evidence="5">Glycosyltransferase involved in cell wall bisynthesis</fullName>
    </submittedName>
</protein>
<keyword evidence="3 5" id="KW-0808">Transferase</keyword>
<dbReference type="Proteomes" id="UP000219465">
    <property type="component" value="Unassembled WGS sequence"/>
</dbReference>
<proteinExistence type="inferred from homology"/>
<evidence type="ECO:0000256" key="3">
    <source>
        <dbReference type="ARBA" id="ARBA00022679"/>
    </source>
</evidence>
<dbReference type="Gene3D" id="3.40.50.2000">
    <property type="entry name" value="Glycogen Phosphorylase B"/>
    <property type="match status" value="2"/>
</dbReference>
<comment type="similarity">
    <text evidence="1">Belongs to the glycosyltransferase group 1 family. Glycosyltransferase 4 subfamily.</text>
</comment>
<keyword evidence="2" id="KW-0328">Glycosyltransferase</keyword>
<dbReference type="Pfam" id="PF13439">
    <property type="entry name" value="Glyco_transf_4"/>
    <property type="match status" value="1"/>
</dbReference>
<dbReference type="Pfam" id="PF13692">
    <property type="entry name" value="Glyco_trans_1_4"/>
    <property type="match status" value="1"/>
</dbReference>
<dbReference type="PANTHER" id="PTHR12526:SF640">
    <property type="entry name" value="COLANIC ACID BIOSYNTHESIS GLYCOSYLTRANSFERASE WCAL-RELATED"/>
    <property type="match status" value="1"/>
</dbReference>
<gene>
    <name evidence="5" type="ORF">SAMN05877838_0938</name>
</gene>
<dbReference type="RefSeq" id="WP_097105476.1">
    <property type="nucleotide sequence ID" value="NZ_OCPC01000001.1"/>
</dbReference>
<evidence type="ECO:0000313" key="5">
    <source>
        <dbReference type="EMBL" id="SOE13654.1"/>
    </source>
</evidence>
<dbReference type="GO" id="GO:0016757">
    <property type="term" value="F:glycosyltransferase activity"/>
    <property type="evidence" value="ECO:0007669"/>
    <property type="project" value="UniProtKB-KW"/>
</dbReference>
<sequence>MNLLHLSSEKGLRGGENQLLLLAGRTRPGISEWYGLPPGSGLSTALPADIATLPIRCRGLLDLASIATIRSLARSKDIDLIHAHSNRAHKTAAAAKIGRRQRLIVSRRNAFRCRGGWAYRAADHFITISEAGYQALRAGGITADRISIIHDAVDEPALAAASPERCGLGAEEIMILCVAAFTAEKDHATLLDAWHLVQKASPRAHLILAGDGPDLARIRARAEGLPRVTFLGWRNDVASLTKGADIVTLASREEGLGSSLCTAQLAGKPVVATAAGGIAEAVSDRETGLLSPPGDAEQLAQNLIAMSEDSAMRRAYGEAGAERARGMFSLDTFHARHLEIYRRLTGA</sequence>
<feature type="domain" description="Glycosyltransferase subfamily 4-like N-terminal" evidence="4">
    <location>
        <begin position="51"/>
        <end position="154"/>
    </location>
</feature>
<dbReference type="InterPro" id="IPR028098">
    <property type="entry name" value="Glyco_trans_4-like_N"/>
</dbReference>
<dbReference type="CDD" id="cd03801">
    <property type="entry name" value="GT4_PimA-like"/>
    <property type="match status" value="1"/>
</dbReference>
<dbReference type="OrthoDB" id="9790710at2"/>
<evidence type="ECO:0000313" key="6">
    <source>
        <dbReference type="Proteomes" id="UP000219465"/>
    </source>
</evidence>
<evidence type="ECO:0000256" key="1">
    <source>
        <dbReference type="ARBA" id="ARBA00009481"/>
    </source>
</evidence>
<dbReference type="AlphaFoldDB" id="A0A286I2S7"/>
<evidence type="ECO:0000256" key="2">
    <source>
        <dbReference type="ARBA" id="ARBA00022676"/>
    </source>
</evidence>
<dbReference type="EMBL" id="OCPC01000001">
    <property type="protein sequence ID" value="SOE13654.1"/>
    <property type="molecule type" value="Genomic_DNA"/>
</dbReference>